<evidence type="ECO:0000313" key="2">
    <source>
        <dbReference type="EMBL" id="MFD3407592.1"/>
    </source>
</evidence>
<comment type="caution">
    <text evidence="2">The sequence shown here is derived from an EMBL/GenBank/DDBJ whole genome shotgun (WGS) entry which is preliminary data.</text>
</comment>
<dbReference type="Proteomes" id="UP001598019">
    <property type="component" value="Unassembled WGS sequence"/>
</dbReference>
<dbReference type="Pfam" id="PF13395">
    <property type="entry name" value="HNH_4"/>
    <property type="match status" value="1"/>
</dbReference>
<feature type="domain" description="HNH nuclease" evidence="1">
    <location>
        <begin position="237"/>
        <end position="286"/>
    </location>
</feature>
<keyword evidence="2" id="KW-0255">Endonuclease</keyword>
<sequence length="356" mass="41290">MNSPAKLNHVIHNNPGLGVEKLISVFNRTTASYKFYWLISIVELVEQGKVEIPKSTLYARMISNSWYTINYFQVSFGGSDKLQCIAKDLTLLEPRLKMDTAKEEINSILGYSDNKKTKQLLNRLGENVPHWFLSSWFPKLSKSDIYTKSQQFENDCLYALNRESILINPIWINFLISNAKLIKDFCYWNLSLYLQVRNPNVPDIPNKLIKEAGRNSLSRQTNNYWKTVFQEHGSIDCIYTGKRLSLEEKNFSLDHFVPYSFVSHDLIWNLYPIDKSENSRKSNLLPLISTHFDPFYKLQEKAFTVIKSKDVSNKFLEDFLPLSPDLAELKKEALLDTVQPLITIASNNGFQFYQKA</sequence>
<gene>
    <name evidence="2" type="ORF">SKC37_02895</name>
</gene>
<reference evidence="2 3" key="1">
    <citation type="submission" date="2024-03" db="EMBL/GenBank/DDBJ databases">
        <title>Aquirufa genome sequencing.</title>
        <authorList>
            <person name="Pitt A."/>
            <person name="Hahn M.W."/>
        </authorList>
    </citation>
    <scope>NUCLEOTIDE SEQUENCE [LARGE SCALE GENOMIC DNA]</scope>
    <source>
        <strain evidence="2 3">HETE-83D</strain>
    </source>
</reference>
<proteinExistence type="predicted"/>
<dbReference type="InterPro" id="IPR003615">
    <property type="entry name" value="HNH_nuc"/>
</dbReference>
<dbReference type="GO" id="GO:0004519">
    <property type="term" value="F:endonuclease activity"/>
    <property type="evidence" value="ECO:0007669"/>
    <property type="project" value="UniProtKB-KW"/>
</dbReference>
<dbReference type="EMBL" id="JBBKXX010000001">
    <property type="protein sequence ID" value="MFD3407592.1"/>
    <property type="molecule type" value="Genomic_DNA"/>
</dbReference>
<keyword evidence="2" id="KW-0540">Nuclease</keyword>
<keyword evidence="2" id="KW-0378">Hydrolase</keyword>
<evidence type="ECO:0000313" key="3">
    <source>
        <dbReference type="Proteomes" id="UP001598019"/>
    </source>
</evidence>
<evidence type="ECO:0000259" key="1">
    <source>
        <dbReference type="Pfam" id="PF13395"/>
    </source>
</evidence>
<name>A0ABW6DLF5_9BACT</name>
<keyword evidence="3" id="KW-1185">Reference proteome</keyword>
<protein>
    <submittedName>
        <fullName evidence="2">HNH endonuclease domain-containing protein</fullName>
    </submittedName>
</protein>
<organism evidence="2 3">
    <name type="scientific">Aquirufa esocilacus</name>
    <dbReference type="NCBI Taxonomy" id="3096513"/>
    <lineage>
        <taxon>Bacteria</taxon>
        <taxon>Pseudomonadati</taxon>
        <taxon>Bacteroidota</taxon>
        <taxon>Cytophagia</taxon>
        <taxon>Cytophagales</taxon>
        <taxon>Flectobacillaceae</taxon>
        <taxon>Aquirufa</taxon>
    </lineage>
</organism>
<dbReference type="Gene3D" id="1.10.30.50">
    <property type="match status" value="1"/>
</dbReference>
<accession>A0ABW6DLF5</accession>
<dbReference type="RefSeq" id="WP_377980019.1">
    <property type="nucleotide sequence ID" value="NZ_JBBKXX010000001.1"/>
</dbReference>